<organism evidence="1 2">
    <name type="scientific">Sulfuracidifex metallicus DSM 6482 = JCM 9184</name>
    <dbReference type="NCBI Taxonomy" id="523847"/>
    <lineage>
        <taxon>Archaea</taxon>
        <taxon>Thermoproteota</taxon>
        <taxon>Thermoprotei</taxon>
        <taxon>Sulfolobales</taxon>
        <taxon>Sulfolobaceae</taxon>
        <taxon>Sulfuracidifex</taxon>
    </lineage>
</organism>
<dbReference type="InterPro" id="IPR029044">
    <property type="entry name" value="Nucleotide-diphossugar_trans"/>
</dbReference>
<reference evidence="1 2" key="1">
    <citation type="submission" date="2019-10" db="EMBL/GenBank/DDBJ databases">
        <title>Sequencing and Assembly of Multiple Reported Metal-Biooxidizing Members of the Extremely Thermoacidophilic Archaeal Family Sulfolobaceae.</title>
        <authorList>
            <person name="Counts J.A."/>
            <person name="Kelly R.M."/>
        </authorList>
    </citation>
    <scope>NUCLEOTIDE SEQUENCE [LARGE SCALE GENOMIC DNA]</scope>
    <source>
        <strain evidence="1 2">DSM 6482</strain>
    </source>
</reference>
<dbReference type="SUPFAM" id="SSF53448">
    <property type="entry name" value="Nucleotide-diphospho-sugar transferases"/>
    <property type="match status" value="1"/>
</dbReference>
<dbReference type="Gene3D" id="3.90.550.10">
    <property type="entry name" value="Spore Coat Polysaccharide Biosynthesis Protein SpsA, Chain A"/>
    <property type="match status" value="1"/>
</dbReference>
<gene>
    <name evidence="1" type="ORF">GC250_05915</name>
</gene>
<protein>
    <recommendedName>
        <fullName evidence="3">Glycosyltransferase</fullName>
    </recommendedName>
</protein>
<accession>A0A6A9QT85</accession>
<sequence>MVNPDALPYPDSMKKLVELMESDSKLGAIQGKFRTDKGKIDTGRFIEDDGGVIRLHSAGIDPNKESLVSYVSGAMMMLRAEFPRRRGFIFYDLPFLHFDASALGLELYHNGYKVKYFPYETGYHKGKATTENKDSEYYIHISIFMFMLVTNSKFKRFLDDLTLSKPPIILNFISLFFSLTILATFMNSSQCLGSTYFPIPTTRSSLSLAT</sequence>
<dbReference type="EMBL" id="WGGD01000005">
    <property type="protein sequence ID" value="MUN28983.1"/>
    <property type="molecule type" value="Genomic_DNA"/>
</dbReference>
<evidence type="ECO:0008006" key="3">
    <source>
        <dbReference type="Google" id="ProtNLM"/>
    </source>
</evidence>
<dbReference type="Proteomes" id="UP000470772">
    <property type="component" value="Unassembled WGS sequence"/>
</dbReference>
<evidence type="ECO:0000313" key="1">
    <source>
        <dbReference type="EMBL" id="MUN28983.1"/>
    </source>
</evidence>
<name>A0A6A9QT85_SULME</name>
<proteinExistence type="predicted"/>
<comment type="caution">
    <text evidence="1">The sequence shown here is derived from an EMBL/GenBank/DDBJ whole genome shotgun (WGS) entry which is preliminary data.</text>
</comment>
<keyword evidence="2" id="KW-1185">Reference proteome</keyword>
<evidence type="ECO:0000313" key="2">
    <source>
        <dbReference type="Proteomes" id="UP000470772"/>
    </source>
</evidence>
<dbReference type="AlphaFoldDB" id="A0A6A9QT85"/>